<dbReference type="HOGENOM" id="CLU_018156_0_0_1"/>
<dbReference type="GeneID" id="20217678"/>
<keyword evidence="11" id="KW-1185">Reference proteome</keyword>
<dbReference type="GO" id="GO:0006357">
    <property type="term" value="P:regulation of transcription by RNA polymerase II"/>
    <property type="evidence" value="ECO:0000318"/>
    <property type="project" value="GO_Central"/>
</dbReference>
<dbReference type="GO" id="GO:0000978">
    <property type="term" value="F:RNA polymerase II cis-regulatory region sequence-specific DNA binding"/>
    <property type="evidence" value="ECO:0000318"/>
    <property type="project" value="GO_Central"/>
</dbReference>
<keyword evidence="4" id="KW-0238">DNA-binding</keyword>
<dbReference type="RefSeq" id="XP_009031582.1">
    <property type="nucleotide sequence ID" value="XM_009033334.1"/>
</dbReference>
<evidence type="ECO:0000256" key="3">
    <source>
        <dbReference type="ARBA" id="ARBA00023015"/>
    </source>
</evidence>
<dbReference type="CTD" id="20217678"/>
<proteinExistence type="inferred from homology"/>
<evidence type="ECO:0000256" key="7">
    <source>
        <dbReference type="SAM" id="MobiDB-lite"/>
    </source>
</evidence>
<evidence type="ECO:0000256" key="6">
    <source>
        <dbReference type="ARBA" id="ARBA00023242"/>
    </source>
</evidence>
<dbReference type="InterPro" id="IPR019525">
    <property type="entry name" value="Nrf1_NLS/DNA-bd_dimer"/>
</dbReference>
<dbReference type="EMBL" id="KB097753">
    <property type="protein sequence ID" value="ESN90699.1"/>
    <property type="molecule type" value="Genomic_DNA"/>
</dbReference>
<dbReference type="Pfam" id="PF10491">
    <property type="entry name" value="Nrf1_DNA-bind"/>
    <property type="match status" value="1"/>
</dbReference>
<name>T1G9D1_HELRO</name>
<dbReference type="OrthoDB" id="10031051at2759"/>
<evidence type="ECO:0000256" key="1">
    <source>
        <dbReference type="ARBA" id="ARBA00004123"/>
    </source>
</evidence>
<feature type="region of interest" description="Disordered" evidence="7">
    <location>
        <begin position="160"/>
        <end position="179"/>
    </location>
</feature>
<comment type="similarity">
    <text evidence="2">Belongs to the NRF1/Ewg family.</text>
</comment>
<dbReference type="eggNOG" id="ENOG502QTK1">
    <property type="taxonomic scope" value="Eukaryota"/>
</dbReference>
<evidence type="ECO:0000256" key="2">
    <source>
        <dbReference type="ARBA" id="ARBA00005713"/>
    </source>
</evidence>
<dbReference type="AlphaFoldDB" id="T1G9D1"/>
<dbReference type="GO" id="GO:0005634">
    <property type="term" value="C:nucleus"/>
    <property type="evidence" value="ECO:0000318"/>
    <property type="project" value="GO_Central"/>
</dbReference>
<dbReference type="EnsemblMetazoa" id="HelroT96655">
    <property type="protein sequence ID" value="HelroP96655"/>
    <property type="gene ID" value="HelroG96655"/>
</dbReference>
<keyword evidence="5" id="KW-0804">Transcription</keyword>
<protein>
    <recommendedName>
        <fullName evidence="8">Nuclear respiratory factor 1 NLS/DNA-binding dimerisation domain-containing protein</fullName>
    </recommendedName>
</protein>
<evidence type="ECO:0000259" key="8">
    <source>
        <dbReference type="Pfam" id="PF10491"/>
    </source>
</evidence>
<dbReference type="KEGG" id="hro:HELRODRAFT_96655"/>
<accession>T1G9D1</accession>
<reference evidence="11" key="1">
    <citation type="submission" date="2012-12" db="EMBL/GenBank/DDBJ databases">
        <authorList>
            <person name="Hellsten U."/>
            <person name="Grimwood J."/>
            <person name="Chapman J.A."/>
            <person name="Shapiro H."/>
            <person name="Aerts A."/>
            <person name="Otillar R.P."/>
            <person name="Terry A.Y."/>
            <person name="Boore J.L."/>
            <person name="Simakov O."/>
            <person name="Marletaz F."/>
            <person name="Cho S.-J."/>
            <person name="Edsinger-Gonzales E."/>
            <person name="Havlak P."/>
            <person name="Kuo D.-H."/>
            <person name="Larsson T."/>
            <person name="Lv J."/>
            <person name="Arendt D."/>
            <person name="Savage R."/>
            <person name="Osoegawa K."/>
            <person name="de Jong P."/>
            <person name="Lindberg D.R."/>
            <person name="Seaver E.C."/>
            <person name="Weisblat D.A."/>
            <person name="Putnam N.H."/>
            <person name="Grigoriev I.V."/>
            <person name="Rokhsar D.S."/>
        </authorList>
    </citation>
    <scope>NUCLEOTIDE SEQUENCE</scope>
</reference>
<evidence type="ECO:0000313" key="10">
    <source>
        <dbReference type="EnsemblMetazoa" id="HelroP96655"/>
    </source>
</evidence>
<keyword evidence="3" id="KW-0805">Transcription regulation</keyword>
<dbReference type="OMA" id="PWANIRC"/>
<organism evidence="10 11">
    <name type="scientific">Helobdella robusta</name>
    <name type="common">Californian leech</name>
    <dbReference type="NCBI Taxonomy" id="6412"/>
    <lineage>
        <taxon>Eukaryota</taxon>
        <taxon>Metazoa</taxon>
        <taxon>Spiralia</taxon>
        <taxon>Lophotrochozoa</taxon>
        <taxon>Annelida</taxon>
        <taxon>Clitellata</taxon>
        <taxon>Hirudinea</taxon>
        <taxon>Rhynchobdellida</taxon>
        <taxon>Glossiphoniidae</taxon>
        <taxon>Helobdella</taxon>
    </lineage>
</organism>
<evidence type="ECO:0000256" key="4">
    <source>
        <dbReference type="ARBA" id="ARBA00023125"/>
    </source>
</evidence>
<dbReference type="GO" id="GO:0000981">
    <property type="term" value="F:DNA-binding transcription factor activity, RNA polymerase II-specific"/>
    <property type="evidence" value="ECO:0000318"/>
    <property type="project" value="GO_Central"/>
</dbReference>
<gene>
    <name evidence="10" type="primary">20217678</name>
    <name evidence="9" type="ORF">HELRODRAFT_96655</name>
</gene>
<evidence type="ECO:0000256" key="5">
    <source>
        <dbReference type="ARBA" id="ARBA00023163"/>
    </source>
</evidence>
<dbReference type="Proteomes" id="UP000015101">
    <property type="component" value="Unassembled WGS sequence"/>
</dbReference>
<dbReference type="InterPro" id="IPR039142">
    <property type="entry name" value="NRF1/Ewg"/>
</dbReference>
<reference evidence="9 11" key="2">
    <citation type="journal article" date="2013" name="Nature">
        <title>Insights into bilaterian evolution from three spiralian genomes.</title>
        <authorList>
            <person name="Simakov O."/>
            <person name="Marletaz F."/>
            <person name="Cho S.J."/>
            <person name="Edsinger-Gonzales E."/>
            <person name="Havlak P."/>
            <person name="Hellsten U."/>
            <person name="Kuo D.H."/>
            <person name="Larsson T."/>
            <person name="Lv J."/>
            <person name="Arendt D."/>
            <person name="Savage R."/>
            <person name="Osoegawa K."/>
            <person name="de Jong P."/>
            <person name="Grimwood J."/>
            <person name="Chapman J.A."/>
            <person name="Shapiro H."/>
            <person name="Aerts A."/>
            <person name="Otillar R.P."/>
            <person name="Terry A.Y."/>
            <person name="Boore J.L."/>
            <person name="Grigoriev I.V."/>
            <person name="Lindberg D.R."/>
            <person name="Seaver E.C."/>
            <person name="Weisblat D.A."/>
            <person name="Putnam N.H."/>
            <person name="Rokhsar D.S."/>
        </authorList>
    </citation>
    <scope>NUCLEOTIDE SEQUENCE</scope>
</reference>
<evidence type="ECO:0000313" key="9">
    <source>
        <dbReference type="EMBL" id="ESN90699.1"/>
    </source>
</evidence>
<feature type="compositionally biased region" description="Acidic residues" evidence="7">
    <location>
        <begin position="278"/>
        <end position="289"/>
    </location>
</feature>
<feature type="domain" description="Nuclear respiratory factor 1 NLS/DNA-binding dimerisation" evidence="8">
    <location>
        <begin position="56"/>
        <end position="268"/>
    </location>
</feature>
<sequence length="289" mass="32233">MLDNSHAMFVIGPVHSMADTISEASSLDGACSNVYNDPNFTNPVTDDITAQLASAGPVGVAAAAAISTGKNRKRPHSFEINPTVRKRQQTRLLRKLLATLSEYTTRVGQQAVLLCCTPGKTNPLYYRVFGSQPLEDVLKEEKSVILADLDNKLALQAPHKSSDKDFNKHELPPLNVEGIPTPIDKMTQAQLRMFIPEMLKYSTCRSKPGWGKEGLMPVWWPADVPWANIRCDVRSDEDKQKVSWTSALRQIVLSCYTYHDRLDLLPTYKDDTNNDNNNVDDDDNINNSS</sequence>
<dbReference type="STRING" id="6412.T1G9D1"/>
<dbReference type="PANTHER" id="PTHR20338">
    <property type="entry name" value="NUCLEAR RESPIRATORY FACTOR 1"/>
    <property type="match status" value="1"/>
</dbReference>
<dbReference type="EMBL" id="AMQM01002367">
    <property type="status" value="NOT_ANNOTATED_CDS"/>
    <property type="molecule type" value="Genomic_DNA"/>
</dbReference>
<evidence type="ECO:0000313" key="11">
    <source>
        <dbReference type="Proteomes" id="UP000015101"/>
    </source>
</evidence>
<reference evidence="10" key="3">
    <citation type="submission" date="2015-06" db="UniProtKB">
        <authorList>
            <consortium name="EnsemblMetazoa"/>
        </authorList>
    </citation>
    <scope>IDENTIFICATION</scope>
</reference>
<comment type="subcellular location">
    <subcellularLocation>
        <location evidence="1">Nucleus</location>
    </subcellularLocation>
</comment>
<keyword evidence="6" id="KW-0539">Nucleus</keyword>
<feature type="region of interest" description="Disordered" evidence="7">
    <location>
        <begin position="267"/>
        <end position="289"/>
    </location>
</feature>
<feature type="compositionally biased region" description="Basic and acidic residues" evidence="7">
    <location>
        <begin position="160"/>
        <end position="171"/>
    </location>
</feature>
<dbReference type="InParanoid" id="T1G9D1"/>